<dbReference type="InterPro" id="IPR040591">
    <property type="entry name" value="RqcP2_RBD"/>
</dbReference>
<evidence type="ECO:0000313" key="3">
    <source>
        <dbReference type="EMBL" id="GIL98130.1"/>
    </source>
</evidence>
<dbReference type="AlphaFoldDB" id="A0A8J4G0I1"/>
<evidence type="ECO:0000256" key="1">
    <source>
        <dbReference type="PROSITE-ProRule" id="PRU00182"/>
    </source>
</evidence>
<reference evidence="3" key="1">
    <citation type="journal article" date="2021" name="Proc. Natl. Acad. Sci. U.S.A.">
        <title>Three genomes in the algal genus Volvox reveal the fate of a haploid sex-determining region after a transition to homothallism.</title>
        <authorList>
            <person name="Yamamoto K."/>
            <person name="Hamaji T."/>
            <person name="Kawai-Toyooka H."/>
            <person name="Matsuzaki R."/>
            <person name="Takahashi F."/>
            <person name="Nishimura Y."/>
            <person name="Kawachi M."/>
            <person name="Noguchi H."/>
            <person name="Minakuchi Y."/>
            <person name="Umen J.G."/>
            <person name="Toyoda A."/>
            <person name="Nozaki H."/>
        </authorList>
    </citation>
    <scope>NUCLEOTIDE SEQUENCE</scope>
    <source>
        <strain evidence="3">NIES-3785</strain>
    </source>
</reference>
<dbReference type="Pfam" id="PF01479">
    <property type="entry name" value="S4"/>
    <property type="match status" value="1"/>
</dbReference>
<dbReference type="CDD" id="cd00165">
    <property type="entry name" value="S4"/>
    <property type="match status" value="1"/>
</dbReference>
<comment type="caution">
    <text evidence="3">The sequence shown here is derived from an EMBL/GenBank/DDBJ whole genome shotgun (WGS) entry which is preliminary data.</text>
</comment>
<organism evidence="3 4">
    <name type="scientific">Volvox reticuliferus</name>
    <dbReference type="NCBI Taxonomy" id="1737510"/>
    <lineage>
        <taxon>Eukaryota</taxon>
        <taxon>Viridiplantae</taxon>
        <taxon>Chlorophyta</taxon>
        <taxon>core chlorophytes</taxon>
        <taxon>Chlorophyceae</taxon>
        <taxon>CS clade</taxon>
        <taxon>Chlamydomonadales</taxon>
        <taxon>Volvocaceae</taxon>
        <taxon>Volvox</taxon>
    </lineage>
</organism>
<dbReference type="GO" id="GO:0003723">
    <property type="term" value="F:RNA binding"/>
    <property type="evidence" value="ECO:0007669"/>
    <property type="project" value="UniProtKB-KW"/>
</dbReference>
<feature type="non-terminal residue" evidence="3">
    <location>
        <position position="305"/>
    </location>
</feature>
<dbReference type="PANTHER" id="PTHR13633:SF3">
    <property type="entry name" value="MITOCHONDRIAL TRANSCRIPTION RESCUE FACTOR 1"/>
    <property type="match status" value="1"/>
</dbReference>
<evidence type="ECO:0000313" key="4">
    <source>
        <dbReference type="Proteomes" id="UP000722791"/>
    </source>
</evidence>
<dbReference type="InterPro" id="IPR036986">
    <property type="entry name" value="S4_RNA-bd_sf"/>
</dbReference>
<dbReference type="Pfam" id="PF17774">
    <property type="entry name" value="YlmH_RBD"/>
    <property type="match status" value="1"/>
</dbReference>
<keyword evidence="1" id="KW-0694">RNA-binding</keyword>
<dbReference type="EMBL" id="BNCQ01000005">
    <property type="protein sequence ID" value="GIL98130.1"/>
    <property type="molecule type" value="Genomic_DNA"/>
</dbReference>
<dbReference type="InterPro" id="IPR017506">
    <property type="entry name" value="PSII_S4"/>
</dbReference>
<dbReference type="NCBIfam" id="TIGR03069">
    <property type="entry name" value="PS_II_S4"/>
    <property type="match status" value="1"/>
</dbReference>
<name>A0A8J4G0I1_9CHLO</name>
<gene>
    <name evidence="3" type="ORF">Vretimale_3591</name>
</gene>
<dbReference type="Gene3D" id="3.30.70.330">
    <property type="match status" value="1"/>
</dbReference>
<dbReference type="SUPFAM" id="SSF55174">
    <property type="entry name" value="Alpha-L RNA-binding motif"/>
    <property type="match status" value="1"/>
</dbReference>
<dbReference type="Proteomes" id="UP000722791">
    <property type="component" value="Unassembled WGS sequence"/>
</dbReference>
<dbReference type="Gene3D" id="3.30.1370.160">
    <property type="match status" value="1"/>
</dbReference>
<dbReference type="InterPro" id="IPR002942">
    <property type="entry name" value="S4_RNA-bd"/>
</dbReference>
<accession>A0A8J4G0I1</accession>
<sequence>PSCDAMCLLAHKSLHSFASVSHRYYRRHCLCSTLTSAGKGSGTDTVLTWVDPDNRRDVARVLEIAERAAQRWDVVWTDFLPPPIVADSMAALTGRTDVVCLPWGGYAQAERCRLALGREELIEPLRADPQQLDGVAALQVKGNFMFDPAKHPDFLGAIIGTGVVREKIGDILIQGESGAQILVDPELVEHFEMSLVQVRTVPVEVHRIPLSELSVRPPRQEEISSVEASLRLDAIASAGFRVSRTKMGDLIKAGDVRLNWRSVSKTSVEVKAGDVISCSGKGRLEVRAAEMTRKEKYLVTLLRYV</sequence>
<dbReference type="PROSITE" id="PS50889">
    <property type="entry name" value="S4"/>
    <property type="match status" value="1"/>
</dbReference>
<dbReference type="Gene3D" id="3.10.290.10">
    <property type="entry name" value="RNA-binding S4 domain"/>
    <property type="match status" value="1"/>
</dbReference>
<proteinExistence type="predicted"/>
<dbReference type="PANTHER" id="PTHR13633">
    <property type="entry name" value="MITOCHONDRIAL TRANSCRIPTION RESCUE FACTOR 1"/>
    <property type="match status" value="1"/>
</dbReference>
<feature type="domain" description="RNA-binding S4" evidence="2">
    <location>
        <begin position="230"/>
        <end position="290"/>
    </location>
</feature>
<dbReference type="SMART" id="SM00363">
    <property type="entry name" value="S4"/>
    <property type="match status" value="1"/>
</dbReference>
<protein>
    <recommendedName>
        <fullName evidence="2">RNA-binding S4 domain-containing protein</fullName>
    </recommendedName>
</protein>
<dbReference type="InterPro" id="IPR012677">
    <property type="entry name" value="Nucleotide-bd_a/b_plait_sf"/>
</dbReference>
<evidence type="ECO:0000259" key="2">
    <source>
        <dbReference type="SMART" id="SM00363"/>
    </source>
</evidence>